<evidence type="ECO:0000313" key="1">
    <source>
        <dbReference type="EMBL" id="CDS82763.1"/>
    </source>
</evidence>
<dbReference type="PATRIC" id="fig|1496.854.peg.1760"/>
<reference evidence="1" key="1">
    <citation type="submission" date="2014-07" db="EMBL/GenBank/DDBJ databases">
        <authorList>
            <person name="Monot Marc"/>
        </authorList>
    </citation>
    <scope>NUCLEOTIDE SEQUENCE</scope>
    <source>
        <strain evidence="2">7032989</strain>
        <strain evidence="1">7032994</strain>
    </source>
</reference>
<protein>
    <submittedName>
        <fullName evidence="1">Uncharacterized protein</fullName>
    </submittedName>
</protein>
<gene>
    <name evidence="2" type="ORF">BN1095_1020020</name>
    <name evidence="1" type="ORF">BN1097_1070014</name>
</gene>
<dbReference type="AlphaFoldDB" id="A0A069A033"/>
<name>A0A069A033_CLODI</name>
<dbReference type="EMBL" id="LK932742">
    <property type="protein sequence ID" value="CDS92618.1"/>
    <property type="molecule type" value="Genomic_DNA"/>
</dbReference>
<dbReference type="RefSeq" id="WP_021391025.1">
    <property type="nucleotide sequence ID" value="NZ_BIOA01000009.1"/>
</dbReference>
<sequence length="48" mass="5902">MYLMFRYKGIMPSVFYKFKHGEKRIVKAFMYQEMDERIEEIKSFGKGL</sequence>
<organism evidence="1">
    <name type="scientific">Clostridioides difficile</name>
    <name type="common">Peptoclostridium difficile</name>
    <dbReference type="NCBI Taxonomy" id="1496"/>
    <lineage>
        <taxon>Bacteria</taxon>
        <taxon>Bacillati</taxon>
        <taxon>Bacillota</taxon>
        <taxon>Clostridia</taxon>
        <taxon>Peptostreptococcales</taxon>
        <taxon>Peptostreptococcaceae</taxon>
        <taxon>Clostridioides</taxon>
    </lineage>
</organism>
<evidence type="ECO:0000313" key="2">
    <source>
        <dbReference type="EMBL" id="CDS92618.1"/>
    </source>
</evidence>
<dbReference type="EMBL" id="LK932311">
    <property type="protein sequence ID" value="CDS82763.1"/>
    <property type="molecule type" value="Genomic_DNA"/>
</dbReference>
<accession>A0A069A033</accession>
<proteinExistence type="predicted"/>